<dbReference type="Pfam" id="PF09851">
    <property type="entry name" value="SHOCT"/>
    <property type="match status" value="1"/>
</dbReference>
<organism evidence="2 3">
    <name type="scientific">Veillonella magna</name>
    <dbReference type="NCBI Taxonomy" id="464322"/>
    <lineage>
        <taxon>Bacteria</taxon>
        <taxon>Bacillati</taxon>
        <taxon>Bacillota</taxon>
        <taxon>Negativicutes</taxon>
        <taxon>Veillonellales</taxon>
        <taxon>Veillonellaceae</taxon>
        <taxon>Veillonella</taxon>
    </lineage>
</organism>
<sequence length="176" mass="19593">MGFFDFFKSSKAADAETYSPGSRIDGITLIFTPSTGTIEYQGRYGMRGSFQNRDVRTVEYKAVSNTHGVLLIQGNEGTLFTTDVLRRGVCDNAKTWIDARLPGAEEITPEEDATTKIDRQQEETATVHSASLTSAASVADGEDVYEELKKLKELYDLHILTEEEFEAKKAVLLKRI</sequence>
<name>A0ABS2GG19_9FIRM</name>
<comment type="caution">
    <text evidence="2">The sequence shown here is derived from an EMBL/GenBank/DDBJ whole genome shotgun (WGS) entry which is preliminary data.</text>
</comment>
<evidence type="ECO:0000313" key="3">
    <source>
        <dbReference type="Proteomes" id="UP000707138"/>
    </source>
</evidence>
<protein>
    <submittedName>
        <fullName evidence="2">SHOCT domain-containing protein</fullName>
    </submittedName>
</protein>
<reference evidence="2 3" key="1">
    <citation type="journal article" date="2021" name="Sci. Rep.">
        <title>The distribution of antibiotic resistance genes in chicken gut microbiota commensals.</title>
        <authorList>
            <person name="Juricova H."/>
            <person name="Matiasovicova J."/>
            <person name="Kubasova T."/>
            <person name="Cejkova D."/>
            <person name="Rychlik I."/>
        </authorList>
    </citation>
    <scope>NUCLEOTIDE SEQUENCE [LARGE SCALE GENOMIC DNA]</scope>
    <source>
        <strain evidence="2 3">An537</strain>
    </source>
</reference>
<gene>
    <name evidence="2" type="ORF">H6A01_07135</name>
</gene>
<dbReference type="EMBL" id="JACJLA010000012">
    <property type="protein sequence ID" value="MBM6913091.1"/>
    <property type="molecule type" value="Genomic_DNA"/>
</dbReference>
<dbReference type="InterPro" id="IPR018649">
    <property type="entry name" value="SHOCT"/>
</dbReference>
<evidence type="ECO:0000259" key="1">
    <source>
        <dbReference type="Pfam" id="PF09851"/>
    </source>
</evidence>
<proteinExistence type="predicted"/>
<keyword evidence="3" id="KW-1185">Reference proteome</keyword>
<accession>A0ABS2GG19</accession>
<evidence type="ECO:0000313" key="2">
    <source>
        <dbReference type="EMBL" id="MBM6913091.1"/>
    </source>
</evidence>
<feature type="domain" description="SHOCT" evidence="1">
    <location>
        <begin position="146"/>
        <end position="173"/>
    </location>
</feature>
<dbReference type="RefSeq" id="WP_205088072.1">
    <property type="nucleotide sequence ID" value="NZ_JACJLA010000012.1"/>
</dbReference>
<dbReference type="Proteomes" id="UP000707138">
    <property type="component" value="Unassembled WGS sequence"/>
</dbReference>